<organism evidence="1">
    <name type="scientific">uncultured Thiotrichaceae bacterium</name>
    <dbReference type="NCBI Taxonomy" id="298394"/>
    <lineage>
        <taxon>Bacteria</taxon>
        <taxon>Pseudomonadati</taxon>
        <taxon>Pseudomonadota</taxon>
        <taxon>Gammaproteobacteria</taxon>
        <taxon>Thiotrichales</taxon>
        <taxon>Thiotrichaceae</taxon>
        <taxon>environmental samples</taxon>
    </lineage>
</organism>
<name>A0A6S6UGJ2_9GAMM</name>
<evidence type="ECO:0000313" key="1">
    <source>
        <dbReference type="EMBL" id="CAA6829751.1"/>
    </source>
</evidence>
<dbReference type="AlphaFoldDB" id="A0A6S6UGJ2"/>
<reference evidence="1" key="1">
    <citation type="submission" date="2020-01" db="EMBL/GenBank/DDBJ databases">
        <authorList>
            <person name="Meier V. D."/>
            <person name="Meier V D."/>
        </authorList>
    </citation>
    <scope>NUCLEOTIDE SEQUENCE</scope>
    <source>
        <strain evidence="1">HLG_WM_MAG_09</strain>
    </source>
</reference>
<protein>
    <submittedName>
        <fullName evidence="1">Uncharacterized protein</fullName>
    </submittedName>
</protein>
<accession>A0A6S6UGJ2</accession>
<gene>
    <name evidence="1" type="ORF">HELGO_WM7593</name>
</gene>
<sequence length="36" mass="4498">MWLDYFFEREGSNLSLPKKQNKAEWEDDYRTKVLFL</sequence>
<dbReference type="EMBL" id="CACVAT010000546">
    <property type="protein sequence ID" value="CAA6829751.1"/>
    <property type="molecule type" value="Genomic_DNA"/>
</dbReference>
<proteinExistence type="predicted"/>